<organism evidence="9 10">
    <name type="scientific">Syntrophotalea carbinolica (strain DSM 2380 / NBRC 103641 / GraBd1)</name>
    <name type="common">Pelobacter carbinolicus</name>
    <dbReference type="NCBI Taxonomy" id="338963"/>
    <lineage>
        <taxon>Bacteria</taxon>
        <taxon>Pseudomonadati</taxon>
        <taxon>Thermodesulfobacteriota</taxon>
        <taxon>Desulfuromonadia</taxon>
        <taxon>Desulfuromonadales</taxon>
        <taxon>Syntrophotaleaceae</taxon>
        <taxon>Syntrophotalea</taxon>
    </lineage>
</organism>
<dbReference type="Pfam" id="PF06271">
    <property type="entry name" value="RDD"/>
    <property type="match status" value="1"/>
</dbReference>
<evidence type="ECO:0000313" key="10">
    <source>
        <dbReference type="Proteomes" id="UP000002534"/>
    </source>
</evidence>
<dbReference type="EMBL" id="CP000142">
    <property type="protein sequence ID" value="ABA90313.1"/>
    <property type="molecule type" value="Genomic_DNA"/>
</dbReference>
<dbReference type="PANTHER" id="PTHR36115:SF4">
    <property type="entry name" value="MEMBRANE PROTEIN"/>
    <property type="match status" value="1"/>
</dbReference>
<dbReference type="HOGENOM" id="CLU_677658_0_0_7"/>
<evidence type="ECO:0000256" key="1">
    <source>
        <dbReference type="ARBA" id="ARBA00004651"/>
    </source>
</evidence>
<dbReference type="Proteomes" id="UP000002534">
    <property type="component" value="Chromosome"/>
</dbReference>
<comment type="subcellular location">
    <subcellularLocation>
        <location evidence="1">Cell membrane</location>
        <topology evidence="1">Multi-pass membrane protein</topology>
    </subcellularLocation>
</comment>
<reference evidence="10" key="1">
    <citation type="submission" date="2005-10" db="EMBL/GenBank/DDBJ databases">
        <title>Complete sequence of Pelobacter carbinolicus DSM 2380.</title>
        <authorList>
            <person name="Copeland A."/>
            <person name="Lucas S."/>
            <person name="Lapidus A."/>
            <person name="Barry K."/>
            <person name="Detter J.C."/>
            <person name="Glavina T."/>
            <person name="Hammon N."/>
            <person name="Israni S."/>
            <person name="Pitluck S."/>
            <person name="Chertkov O."/>
            <person name="Schmutz J."/>
            <person name="Larimer F."/>
            <person name="Land M."/>
            <person name="Kyrpides N."/>
            <person name="Ivanova N."/>
            <person name="Richardson P."/>
        </authorList>
    </citation>
    <scope>NUCLEOTIDE SEQUENCE [LARGE SCALE GENOMIC DNA]</scope>
    <source>
        <strain evidence="10">DSM 2380 / NBRC 103641 / GraBd1</strain>
    </source>
</reference>
<evidence type="ECO:0000256" key="6">
    <source>
        <dbReference type="SAM" id="MobiDB-lite"/>
    </source>
</evidence>
<feature type="transmembrane region" description="Helical" evidence="7">
    <location>
        <begin position="263"/>
        <end position="287"/>
    </location>
</feature>
<keyword evidence="10" id="KW-1185">Reference proteome</keyword>
<reference evidence="9 10" key="2">
    <citation type="journal article" date="2012" name="BMC Genomics">
        <title>The genome of Pelobacter carbinolicus reveals surprising metabolic capabilities and physiological features.</title>
        <authorList>
            <person name="Aklujkar M."/>
            <person name="Haveman S.A."/>
            <person name="Didonato R.Jr."/>
            <person name="Chertkov O."/>
            <person name="Han C.S."/>
            <person name="Land M.L."/>
            <person name="Brown P."/>
            <person name="Lovley D.R."/>
        </authorList>
    </citation>
    <scope>NUCLEOTIDE SEQUENCE [LARGE SCALE GENOMIC DNA]</scope>
    <source>
        <strain evidence="10">DSM 2380 / NBRC 103641 / GraBd1</strain>
    </source>
</reference>
<keyword evidence="4 7" id="KW-1133">Transmembrane helix</keyword>
<evidence type="ECO:0000256" key="5">
    <source>
        <dbReference type="ARBA" id="ARBA00023136"/>
    </source>
</evidence>
<evidence type="ECO:0000256" key="7">
    <source>
        <dbReference type="SAM" id="Phobius"/>
    </source>
</evidence>
<gene>
    <name evidence="9" type="ordered locus">Pcar_3078</name>
</gene>
<dbReference type="AlphaFoldDB" id="Q39ZZ4"/>
<dbReference type="GO" id="GO:0005886">
    <property type="term" value="C:plasma membrane"/>
    <property type="evidence" value="ECO:0007669"/>
    <property type="project" value="UniProtKB-SubCell"/>
</dbReference>
<feature type="transmembrane region" description="Helical" evidence="7">
    <location>
        <begin position="308"/>
        <end position="327"/>
    </location>
</feature>
<dbReference type="InterPro" id="IPR010432">
    <property type="entry name" value="RDD"/>
</dbReference>
<keyword evidence="2" id="KW-1003">Cell membrane</keyword>
<accession>Q39ZZ4</accession>
<dbReference type="InterPro" id="IPR051791">
    <property type="entry name" value="Pra-immunoreactive"/>
</dbReference>
<sequence length="406" mass="44131">MKCPKCGFQSFNYLATCKKCGRDLSQIRDKFRLGDPVLPETIDSHPAAAPPMPEDPFETLLPDEKDISTAANLASLPDEETDTALSEYIEDINTVDPELAETLDPDMDWSAEGVTVDSFDLGDELAEPVLSEEESLPKLADDTIEPAGSADPEPEAVPVYAAEQRSEKSFEDMATVEEASDFSTNDLDFEDDADLDAWLLDGEEPSWRRAVPEPLSEADLADPLGDDFGSASVGGDFPPFDDLQQTELPFENDMKKASVAARMLAFVLDTGLLALLLALFVMAGEYLRRGTGVFEWPQPQQLADQVGPYFLVFFGLSFGYFTLFHYLGGQTPGKMAGKLLVVDISGEPLQLSQAFLRTVGGLICLLPGGLGFCSMLLNREGRGWNDRLAGSIVVAAEDGVLFQGDE</sequence>
<evidence type="ECO:0000259" key="8">
    <source>
        <dbReference type="Pfam" id="PF06271"/>
    </source>
</evidence>
<dbReference type="KEGG" id="pca:Pcar_3078"/>
<protein>
    <submittedName>
        <fullName evidence="9">RDD domain protein</fullName>
    </submittedName>
</protein>
<dbReference type="STRING" id="338963.Pcar_3078"/>
<proteinExistence type="predicted"/>
<evidence type="ECO:0000256" key="4">
    <source>
        <dbReference type="ARBA" id="ARBA00022989"/>
    </source>
</evidence>
<evidence type="ECO:0000313" key="9">
    <source>
        <dbReference type="EMBL" id="ABA90313.1"/>
    </source>
</evidence>
<dbReference type="PANTHER" id="PTHR36115">
    <property type="entry name" value="PROLINE-RICH ANTIGEN HOMOLOG-RELATED"/>
    <property type="match status" value="1"/>
</dbReference>
<feature type="domain" description="RDD" evidence="8">
    <location>
        <begin position="257"/>
        <end position="390"/>
    </location>
</feature>
<name>Q39ZZ4_SYNC1</name>
<feature type="region of interest" description="Disordered" evidence="6">
    <location>
        <begin position="129"/>
        <end position="155"/>
    </location>
</feature>
<evidence type="ECO:0000256" key="2">
    <source>
        <dbReference type="ARBA" id="ARBA00022475"/>
    </source>
</evidence>
<evidence type="ECO:0000256" key="3">
    <source>
        <dbReference type="ARBA" id="ARBA00022692"/>
    </source>
</evidence>
<keyword evidence="5 7" id="KW-0472">Membrane</keyword>
<dbReference type="OrthoDB" id="5432538at2"/>
<dbReference type="RefSeq" id="WP_011342873.1">
    <property type="nucleotide sequence ID" value="NC_007498.2"/>
</dbReference>
<dbReference type="eggNOG" id="COG1714">
    <property type="taxonomic scope" value="Bacteria"/>
</dbReference>
<keyword evidence="3 7" id="KW-0812">Transmembrane</keyword>